<dbReference type="InterPro" id="IPR016197">
    <property type="entry name" value="Chromo-like_dom_sf"/>
</dbReference>
<gene>
    <name evidence="1" type="primary">Nfu_g_1_025007</name>
</gene>
<reference evidence="1" key="2">
    <citation type="submission" date="2016-06" db="EMBL/GenBank/DDBJ databases">
        <title>The genome of a short-lived fish provides insights into sex chromosome evolution and the genetic control of aging.</title>
        <authorList>
            <person name="Reichwald K."/>
            <person name="Felder M."/>
            <person name="Petzold A."/>
            <person name="Koch P."/>
            <person name="Groth M."/>
            <person name="Platzer M."/>
        </authorList>
    </citation>
    <scope>NUCLEOTIDE SEQUENCE</scope>
    <source>
        <tissue evidence="1">Brain</tissue>
    </source>
</reference>
<dbReference type="AlphaFoldDB" id="A0A1A8BG34"/>
<sequence length="67" mass="7900">FDVRRLLQYRRWGHGLHYLVDWEGYTLRDALGSLPITTWIILSSETSIKFILQCRVARRVPVLEGEV</sequence>
<dbReference type="SUPFAM" id="SSF54160">
    <property type="entry name" value="Chromo domain-like"/>
    <property type="match status" value="1"/>
</dbReference>
<protein>
    <submittedName>
        <fullName evidence="1">Uncharacterized protein</fullName>
    </submittedName>
</protein>
<proteinExistence type="predicted"/>
<feature type="non-terminal residue" evidence="1">
    <location>
        <position position="1"/>
    </location>
</feature>
<name>A0A1A8BG34_NOTKA</name>
<evidence type="ECO:0000313" key="1">
    <source>
        <dbReference type="EMBL" id="SBP66557.1"/>
    </source>
</evidence>
<feature type="non-terminal residue" evidence="1">
    <location>
        <position position="67"/>
    </location>
</feature>
<dbReference type="EMBL" id="HADZ01002616">
    <property type="protein sequence ID" value="SBP66557.1"/>
    <property type="molecule type" value="Transcribed_RNA"/>
</dbReference>
<reference evidence="1" key="1">
    <citation type="submission" date="2016-05" db="EMBL/GenBank/DDBJ databases">
        <authorList>
            <person name="Lavstsen T."/>
            <person name="Jespersen J.S."/>
        </authorList>
    </citation>
    <scope>NUCLEOTIDE SEQUENCE</scope>
    <source>
        <tissue evidence="1">Brain</tissue>
    </source>
</reference>
<organism evidence="1">
    <name type="scientific">Nothobranchius kadleci</name>
    <name type="common">African annual killifish</name>
    <dbReference type="NCBI Taxonomy" id="1051664"/>
    <lineage>
        <taxon>Eukaryota</taxon>
        <taxon>Metazoa</taxon>
        <taxon>Chordata</taxon>
        <taxon>Craniata</taxon>
        <taxon>Vertebrata</taxon>
        <taxon>Euteleostomi</taxon>
        <taxon>Actinopterygii</taxon>
        <taxon>Neopterygii</taxon>
        <taxon>Teleostei</taxon>
        <taxon>Neoteleostei</taxon>
        <taxon>Acanthomorphata</taxon>
        <taxon>Ovalentaria</taxon>
        <taxon>Atherinomorphae</taxon>
        <taxon>Cyprinodontiformes</taxon>
        <taxon>Nothobranchiidae</taxon>
        <taxon>Nothobranchius</taxon>
    </lineage>
</organism>
<accession>A0A1A8BG34</accession>